<dbReference type="SUPFAM" id="SSF54631">
    <property type="entry name" value="CBS-domain pair"/>
    <property type="match status" value="1"/>
</dbReference>
<feature type="region of interest" description="Disordered" evidence="8">
    <location>
        <begin position="30"/>
        <end position="66"/>
    </location>
</feature>
<proteinExistence type="predicted"/>
<evidence type="ECO:0000313" key="12">
    <source>
        <dbReference type="EMBL" id="CAI3987427.1"/>
    </source>
</evidence>
<dbReference type="PROSITE" id="PS51846">
    <property type="entry name" value="CNNM"/>
    <property type="match status" value="1"/>
</dbReference>
<feature type="transmembrane region" description="Helical" evidence="9">
    <location>
        <begin position="379"/>
        <end position="399"/>
    </location>
</feature>
<evidence type="ECO:0000259" key="11">
    <source>
        <dbReference type="PROSITE" id="PS51846"/>
    </source>
</evidence>
<dbReference type="InterPro" id="IPR044751">
    <property type="entry name" value="Ion_transp-like_CBS"/>
</dbReference>
<evidence type="ECO:0000256" key="3">
    <source>
        <dbReference type="ARBA" id="ARBA00022737"/>
    </source>
</evidence>
<dbReference type="PANTHER" id="PTHR12064:SF94">
    <property type="entry name" value="UNEXTENDED PROTEIN"/>
    <property type="match status" value="1"/>
</dbReference>
<evidence type="ECO:0000256" key="6">
    <source>
        <dbReference type="PROSITE-ProRule" id="PRU00703"/>
    </source>
</evidence>
<feature type="domain" description="CNNM transmembrane" evidence="11">
    <location>
        <begin position="284"/>
        <end position="473"/>
    </location>
</feature>
<feature type="domain" description="CBS" evidence="10">
    <location>
        <begin position="566"/>
        <end position="632"/>
    </location>
</feature>
<feature type="region of interest" description="Disordered" evidence="8">
    <location>
        <begin position="132"/>
        <end position="161"/>
    </location>
</feature>
<keyword evidence="6" id="KW-0129">CBS domain</keyword>
<evidence type="ECO:0000313" key="13">
    <source>
        <dbReference type="EMBL" id="CAL4774739.1"/>
    </source>
</evidence>
<dbReference type="InterPro" id="IPR045095">
    <property type="entry name" value="ACDP"/>
</dbReference>
<dbReference type="EMBL" id="CAMXCT010001166">
    <property type="protein sequence ID" value="CAI3987427.1"/>
    <property type="molecule type" value="Genomic_DNA"/>
</dbReference>
<dbReference type="EMBL" id="CAMXCT030001166">
    <property type="protein sequence ID" value="CAL4774739.1"/>
    <property type="molecule type" value="Genomic_DNA"/>
</dbReference>
<dbReference type="InterPro" id="IPR046342">
    <property type="entry name" value="CBS_dom_sf"/>
</dbReference>
<accession>A0A9P1FV26</accession>
<dbReference type="Pfam" id="PF00571">
    <property type="entry name" value="CBS"/>
    <property type="match status" value="1"/>
</dbReference>
<keyword evidence="14" id="KW-1185">Reference proteome</keyword>
<reference evidence="13 14" key="2">
    <citation type="submission" date="2024-05" db="EMBL/GenBank/DDBJ databases">
        <authorList>
            <person name="Chen Y."/>
            <person name="Shah S."/>
            <person name="Dougan E. K."/>
            <person name="Thang M."/>
            <person name="Chan C."/>
        </authorList>
    </citation>
    <scope>NUCLEOTIDE SEQUENCE [LARGE SCALE GENOMIC DNA]</scope>
</reference>
<evidence type="ECO:0000256" key="8">
    <source>
        <dbReference type="SAM" id="MobiDB-lite"/>
    </source>
</evidence>
<keyword evidence="5 7" id="KW-0472">Membrane</keyword>
<dbReference type="GO" id="GO:0010960">
    <property type="term" value="P:magnesium ion homeostasis"/>
    <property type="evidence" value="ECO:0007669"/>
    <property type="project" value="InterPro"/>
</dbReference>
<evidence type="ECO:0000256" key="4">
    <source>
        <dbReference type="ARBA" id="ARBA00022989"/>
    </source>
</evidence>
<feature type="transmembrane region" description="Helical" evidence="9">
    <location>
        <begin position="411"/>
        <end position="429"/>
    </location>
</feature>
<dbReference type="PROSITE" id="PS51371">
    <property type="entry name" value="CBS"/>
    <property type="match status" value="1"/>
</dbReference>
<protein>
    <submittedName>
        <fullName evidence="13">Metal transporter CNNM2 (Ancient conserved domain-containing protein 2) (Cyclin-M2)</fullName>
    </submittedName>
</protein>
<dbReference type="Pfam" id="PF01595">
    <property type="entry name" value="CNNM"/>
    <property type="match status" value="1"/>
</dbReference>
<dbReference type="Proteomes" id="UP001152797">
    <property type="component" value="Unassembled WGS sequence"/>
</dbReference>
<feature type="compositionally biased region" description="Basic and acidic residues" evidence="8">
    <location>
        <begin position="141"/>
        <end position="161"/>
    </location>
</feature>
<comment type="caution">
    <text evidence="12">The sequence shown here is derived from an EMBL/GenBank/DDBJ whole genome shotgun (WGS) entry which is preliminary data.</text>
</comment>
<keyword evidence="3" id="KW-0677">Repeat</keyword>
<feature type="compositionally biased region" description="Basic and acidic residues" evidence="8">
    <location>
        <begin position="40"/>
        <end position="65"/>
    </location>
</feature>
<evidence type="ECO:0000256" key="9">
    <source>
        <dbReference type="SAM" id="Phobius"/>
    </source>
</evidence>
<comment type="subcellular location">
    <subcellularLocation>
        <location evidence="1">Membrane</location>
        <topology evidence="1">Multi-pass membrane protein</topology>
    </subcellularLocation>
</comment>
<dbReference type="InterPro" id="IPR002550">
    <property type="entry name" value="CNNM"/>
</dbReference>
<evidence type="ECO:0000256" key="5">
    <source>
        <dbReference type="ARBA" id="ARBA00023136"/>
    </source>
</evidence>
<evidence type="ECO:0000256" key="7">
    <source>
        <dbReference type="PROSITE-ProRule" id="PRU01193"/>
    </source>
</evidence>
<evidence type="ECO:0000313" key="14">
    <source>
        <dbReference type="Proteomes" id="UP001152797"/>
    </source>
</evidence>
<name>A0A9P1FV26_9DINO</name>
<dbReference type="InterPro" id="IPR000644">
    <property type="entry name" value="CBS_dom"/>
</dbReference>
<dbReference type="Gene3D" id="3.10.580.10">
    <property type="entry name" value="CBS-domain"/>
    <property type="match status" value="1"/>
</dbReference>
<dbReference type="GO" id="GO:0016020">
    <property type="term" value="C:membrane"/>
    <property type="evidence" value="ECO:0007669"/>
    <property type="project" value="UniProtKB-SubCell"/>
</dbReference>
<dbReference type="AlphaFoldDB" id="A0A9P1FV26"/>
<evidence type="ECO:0000256" key="1">
    <source>
        <dbReference type="ARBA" id="ARBA00004141"/>
    </source>
</evidence>
<dbReference type="CDD" id="cd04590">
    <property type="entry name" value="CBS_pair_CorC_HlyC_assoc"/>
    <property type="match status" value="1"/>
</dbReference>
<feature type="transmembrane region" description="Helical" evidence="9">
    <location>
        <begin position="288"/>
        <end position="315"/>
    </location>
</feature>
<evidence type="ECO:0000256" key="2">
    <source>
        <dbReference type="ARBA" id="ARBA00022692"/>
    </source>
</evidence>
<sequence length="843" mass="92870">MESAGHEPRSFGNAARNFHLARSAYLDGSDLGARIPLRPPEQRRSTEVDVDQREDVRAQQRRDAWSSRMTRAMDGAFGALSGTVGPSSEAPGLQDRRLLRSPRALDADAAGCCRPLSAPLPGGLVVDIDGKKHRRQVGPKSKPEKTLKRHDRHNDVKSTHKQADGDFQGRAFFDQIVQAEKYANLVGHWGQILQNSEALGAGAELDDTLSGALIKSIWQNRLNSFRGPSNVAWSTAAHRGSEGIFRQIVSLALAKCSNTFIFSRHQPLLPFVMVDEWRRLAQSEEYVIYLKVFAAITLGALSALFSGLNLGLMCLDANQLQLLVKAAEQPDADEEAQRQGLWAKRIYPIRKDGNLLLCTVLLGNVMVNSYFAILMTEFWSGTAAFIASTLIIVTFGEILPQSICYQHGLKIGSALVPFVTFFWYLLLPISKPLALVLDQIFGEEIGQILDQKQLVTLIEYSRRQAPHLLTEQEAKILRGSLGFSTMTAKNLMVPMADCFCLDAHAVINPGLCAAVAAAGFSRIPVIDRDQMNPKKQYAVVGLIHVKDLLLLDIDHEVALKALLPLIGRPVFIVDDDRPLLELLDEFRKGASQLAVVRGIVNDEDCDPYFRHVGILTLQDLLNTIVQEDLHEVDADDVESVVSSEPSEMFSNVPRFYEEMMDDTTAESCHQGPLARAHQTQVARGLSKDEVVAAAAFLRQRYPQLFQAAEQTKLESFLLRSCPVVGTGSEQGTALYRRGEGACYAALIISGEVKVFAGNEAHESIQGPWSFLGKRCLEMVLDNLQPKDAQKDAPKEANSRVYYPDFSAYTAEAKDSIGGSRLVLITAEAYSSLLSSVRTGLLSL</sequence>
<feature type="transmembrane region" description="Helical" evidence="9">
    <location>
        <begin position="354"/>
        <end position="373"/>
    </location>
</feature>
<organism evidence="12">
    <name type="scientific">Cladocopium goreaui</name>
    <dbReference type="NCBI Taxonomy" id="2562237"/>
    <lineage>
        <taxon>Eukaryota</taxon>
        <taxon>Sar</taxon>
        <taxon>Alveolata</taxon>
        <taxon>Dinophyceae</taxon>
        <taxon>Suessiales</taxon>
        <taxon>Symbiodiniaceae</taxon>
        <taxon>Cladocopium</taxon>
    </lineage>
</organism>
<reference evidence="12" key="1">
    <citation type="submission" date="2022-10" db="EMBL/GenBank/DDBJ databases">
        <authorList>
            <person name="Chen Y."/>
            <person name="Dougan E. K."/>
            <person name="Chan C."/>
            <person name="Rhodes N."/>
            <person name="Thang M."/>
        </authorList>
    </citation>
    <scope>NUCLEOTIDE SEQUENCE</scope>
</reference>
<keyword evidence="4 7" id="KW-1133">Transmembrane helix</keyword>
<dbReference type="Pfam" id="PF25562">
    <property type="entry name" value="CNBH_CNNM2_C"/>
    <property type="match status" value="1"/>
</dbReference>
<dbReference type="OrthoDB" id="5353557at2759"/>
<keyword evidence="2 7" id="KW-0812">Transmembrane</keyword>
<evidence type="ECO:0000259" key="10">
    <source>
        <dbReference type="PROSITE" id="PS51371"/>
    </source>
</evidence>
<dbReference type="PANTHER" id="PTHR12064">
    <property type="entry name" value="METAL TRANSPORTER CNNM"/>
    <property type="match status" value="1"/>
</dbReference>
<dbReference type="EMBL" id="CAMXCT020001166">
    <property type="protein sequence ID" value="CAL1140802.1"/>
    <property type="molecule type" value="Genomic_DNA"/>
</dbReference>
<gene>
    <name evidence="12" type="ORF">C1SCF055_LOCUS14698</name>
</gene>